<proteinExistence type="predicted"/>
<sequence length="137" mass="15664">MEDLSMFQRPRIVALEYEKPETYGTVLIYPLNRLVECGFAGYMSVNPWVDVMRMHLGLFFDTDFTIRNSASIPNRASNTTVSGYRSMRIDGISNIVLLGPLFLVETIPTSPWYYLYDSVHLPRSERIKLLAPLPGNN</sequence>
<evidence type="ECO:0000313" key="1">
    <source>
        <dbReference type="EMBL" id="MED6120351.1"/>
    </source>
</evidence>
<gene>
    <name evidence="1" type="ORF">PIB30_020031</name>
</gene>
<dbReference type="Proteomes" id="UP001341840">
    <property type="component" value="Unassembled WGS sequence"/>
</dbReference>
<protein>
    <submittedName>
        <fullName evidence="1">Uncharacterized protein</fullName>
    </submittedName>
</protein>
<accession>A0ABU6R8P7</accession>
<dbReference type="EMBL" id="JASCZI010030271">
    <property type="protein sequence ID" value="MED6120351.1"/>
    <property type="molecule type" value="Genomic_DNA"/>
</dbReference>
<keyword evidence="2" id="KW-1185">Reference proteome</keyword>
<evidence type="ECO:0000313" key="2">
    <source>
        <dbReference type="Proteomes" id="UP001341840"/>
    </source>
</evidence>
<reference evidence="1 2" key="1">
    <citation type="journal article" date="2023" name="Plants (Basel)">
        <title>Bridging the Gap: Combining Genomics and Transcriptomics Approaches to Understand Stylosanthes scabra, an Orphan Legume from the Brazilian Caatinga.</title>
        <authorList>
            <person name="Ferreira-Neto J.R.C."/>
            <person name="da Silva M.D."/>
            <person name="Binneck E."/>
            <person name="de Melo N.F."/>
            <person name="da Silva R.H."/>
            <person name="de Melo A.L.T.M."/>
            <person name="Pandolfi V."/>
            <person name="Bustamante F.O."/>
            <person name="Brasileiro-Vidal A.C."/>
            <person name="Benko-Iseppon A.M."/>
        </authorList>
    </citation>
    <scope>NUCLEOTIDE SEQUENCE [LARGE SCALE GENOMIC DNA]</scope>
    <source>
        <tissue evidence="1">Leaves</tissue>
    </source>
</reference>
<comment type="caution">
    <text evidence="1">The sequence shown here is derived from an EMBL/GenBank/DDBJ whole genome shotgun (WGS) entry which is preliminary data.</text>
</comment>
<organism evidence="1 2">
    <name type="scientific">Stylosanthes scabra</name>
    <dbReference type="NCBI Taxonomy" id="79078"/>
    <lineage>
        <taxon>Eukaryota</taxon>
        <taxon>Viridiplantae</taxon>
        <taxon>Streptophyta</taxon>
        <taxon>Embryophyta</taxon>
        <taxon>Tracheophyta</taxon>
        <taxon>Spermatophyta</taxon>
        <taxon>Magnoliopsida</taxon>
        <taxon>eudicotyledons</taxon>
        <taxon>Gunneridae</taxon>
        <taxon>Pentapetalae</taxon>
        <taxon>rosids</taxon>
        <taxon>fabids</taxon>
        <taxon>Fabales</taxon>
        <taxon>Fabaceae</taxon>
        <taxon>Papilionoideae</taxon>
        <taxon>50 kb inversion clade</taxon>
        <taxon>dalbergioids sensu lato</taxon>
        <taxon>Dalbergieae</taxon>
        <taxon>Pterocarpus clade</taxon>
        <taxon>Stylosanthes</taxon>
    </lineage>
</organism>
<name>A0ABU6R8P7_9FABA</name>